<proteinExistence type="predicted"/>
<dbReference type="EMBL" id="CP001999">
    <property type="protein sequence ID" value="ADG93285.1"/>
    <property type="molecule type" value="Genomic_DNA"/>
</dbReference>
<dbReference type="InterPro" id="IPR037401">
    <property type="entry name" value="SnoaL-like"/>
</dbReference>
<dbReference type="InterPro" id="IPR032710">
    <property type="entry name" value="NTF2-like_dom_sf"/>
</dbReference>
<keyword evidence="3" id="KW-1185">Reference proteome</keyword>
<dbReference type="STRING" id="572480.Arnit_1631"/>
<name>D5UZR6_ARCNC</name>
<organism evidence="2 3">
    <name type="scientific">Arcobacter nitrofigilis (strain ATCC 33309 / DSM 7299 / CCUG 15893 / LMG 7604 / NCTC 12251 / CI)</name>
    <name type="common">Campylobacter nitrofigilis</name>
    <dbReference type="NCBI Taxonomy" id="572480"/>
    <lineage>
        <taxon>Bacteria</taxon>
        <taxon>Pseudomonadati</taxon>
        <taxon>Campylobacterota</taxon>
        <taxon>Epsilonproteobacteria</taxon>
        <taxon>Campylobacterales</taxon>
        <taxon>Arcobacteraceae</taxon>
        <taxon>Arcobacter</taxon>
    </lineage>
</organism>
<dbReference type="Gene3D" id="3.10.450.50">
    <property type="match status" value="1"/>
</dbReference>
<evidence type="ECO:0000259" key="1">
    <source>
        <dbReference type="Pfam" id="PF12680"/>
    </source>
</evidence>
<dbReference type="OrthoDB" id="1115105at2"/>
<dbReference type="Proteomes" id="UP000000939">
    <property type="component" value="Chromosome"/>
</dbReference>
<dbReference type="AlphaFoldDB" id="D5UZR6"/>
<evidence type="ECO:0000313" key="2">
    <source>
        <dbReference type="EMBL" id="ADG93285.1"/>
    </source>
</evidence>
<dbReference type="KEGG" id="ant:Arnit_1631"/>
<sequence length="144" mass="17368">MNFKQHAQNYALFFENLNRDLDINDYRIIFSEDIYFEDPFQKINDLSSLIKIFNHMYETLEEPSFNVTEIITKENISYLRWIFKYKTSKISKEYELFMGVSRVEFSSKGKVVSHIDYWDSGVNIYEKVPVLKYIIKYIKNKLKA</sequence>
<evidence type="ECO:0000313" key="3">
    <source>
        <dbReference type="Proteomes" id="UP000000939"/>
    </source>
</evidence>
<accession>D5UZR6</accession>
<dbReference type="Pfam" id="PF12680">
    <property type="entry name" value="SnoaL_2"/>
    <property type="match status" value="1"/>
</dbReference>
<feature type="domain" description="SnoaL-like" evidence="1">
    <location>
        <begin position="13"/>
        <end position="114"/>
    </location>
</feature>
<dbReference type="HOGENOM" id="CLU_122429_1_0_7"/>
<dbReference type="SUPFAM" id="SSF54427">
    <property type="entry name" value="NTF2-like"/>
    <property type="match status" value="1"/>
</dbReference>
<dbReference type="eggNOG" id="COG4319">
    <property type="taxonomic scope" value="Bacteria"/>
</dbReference>
<gene>
    <name evidence="2" type="ordered locus">Arnit_1631</name>
</gene>
<reference evidence="2 3" key="1">
    <citation type="journal article" date="2010" name="Stand. Genomic Sci.">
        <title>Complete genome sequence of Arcobacter nitrofigilis type strain (CI).</title>
        <authorList>
            <person name="Pati A."/>
            <person name="Gronow S."/>
            <person name="Lapidus A."/>
            <person name="Copeland A."/>
            <person name="Glavina Del Rio T."/>
            <person name="Nolan M."/>
            <person name="Lucas S."/>
            <person name="Tice H."/>
            <person name="Cheng J.F."/>
            <person name="Han C."/>
            <person name="Chertkov O."/>
            <person name="Bruce D."/>
            <person name="Tapia R."/>
            <person name="Goodwin L."/>
            <person name="Pitluck S."/>
            <person name="Liolios K."/>
            <person name="Ivanova N."/>
            <person name="Mavromatis K."/>
            <person name="Chen A."/>
            <person name="Palaniappan K."/>
            <person name="Land M."/>
            <person name="Hauser L."/>
            <person name="Chang Y.J."/>
            <person name="Jeffries C.D."/>
            <person name="Detter J.C."/>
            <person name="Rohde M."/>
            <person name="Goker M."/>
            <person name="Bristow J."/>
            <person name="Eisen J.A."/>
            <person name="Markowitz V."/>
            <person name="Hugenholtz P."/>
            <person name="Klenk H.P."/>
            <person name="Kyrpides N.C."/>
        </authorList>
    </citation>
    <scope>NUCLEOTIDE SEQUENCE [LARGE SCALE GENOMIC DNA]</scope>
    <source>
        <strain evidence="3">ATCC 33309 / DSM 7299 / CCUG 15893 / LMG 7604 / NCTC 12251 / CI</strain>
    </source>
</reference>
<dbReference type="RefSeq" id="WP_013135430.1">
    <property type="nucleotide sequence ID" value="NC_014166.1"/>
</dbReference>
<protein>
    <recommendedName>
        <fullName evidence="1">SnoaL-like domain-containing protein</fullName>
    </recommendedName>
</protein>